<sequence>MSMALIIAIAALVGVIALAAGFYIWTRYYEARADRTFMTQDERGFKRALAGKVVLWDYEETVVKGPTAPHIEFVGLDPATGGRRNVKLMDPKTGAINLRPHYCAPLAFEAVTVDSHKVIVEARVQFSLNRELLKHVYEIQEFSFALETRIQSAFRSEIGKRHDEELRRALHDVERNVIENLRRSEEEGDEAGERGMALGVRFHTANFSYTQPDDFNVGAGVPALPPNATPEQKQQAFALAAAARTQGVLALRPQQLDLLSDVFKDRDPAATAAILTMLEMQTRQNIAEALASSGNLIVVTPQELGLIAASAQRDAAMARTGRPAVVAAPPPQNGGLHPVETRS</sequence>
<keyword evidence="3" id="KW-1185">Reference proteome</keyword>
<dbReference type="RefSeq" id="WP_158764918.1">
    <property type="nucleotide sequence ID" value="NZ_CP047045.1"/>
</dbReference>
<name>A0A6I6MHN4_9CAUL</name>
<dbReference type="SUPFAM" id="SSF117892">
    <property type="entry name" value="Band 7/SPFH domain"/>
    <property type="match status" value="1"/>
</dbReference>
<dbReference type="EMBL" id="CP047045">
    <property type="protein sequence ID" value="QGZ93939.1"/>
    <property type="molecule type" value="Genomic_DNA"/>
</dbReference>
<dbReference type="InterPro" id="IPR036013">
    <property type="entry name" value="Band_7/SPFH_dom_sf"/>
</dbReference>
<dbReference type="KEGG" id="tsv:DSM104635_00754"/>
<gene>
    <name evidence="2" type="ORF">DSM104635_00754</name>
</gene>
<dbReference type="AlphaFoldDB" id="A0A6I6MHN4"/>
<evidence type="ECO:0008006" key="4">
    <source>
        <dbReference type="Google" id="ProtNLM"/>
    </source>
</evidence>
<accession>A0A6I6MHN4</accession>
<protein>
    <recommendedName>
        <fullName evidence="4">SPFH domain / Band 7 family protein</fullName>
    </recommendedName>
</protein>
<dbReference type="Proteomes" id="UP000431269">
    <property type="component" value="Chromosome"/>
</dbReference>
<feature type="region of interest" description="Disordered" evidence="1">
    <location>
        <begin position="320"/>
        <end position="343"/>
    </location>
</feature>
<proteinExistence type="predicted"/>
<organism evidence="2 3">
    <name type="scientific">Terricaulis silvestris</name>
    <dbReference type="NCBI Taxonomy" id="2686094"/>
    <lineage>
        <taxon>Bacteria</taxon>
        <taxon>Pseudomonadati</taxon>
        <taxon>Pseudomonadota</taxon>
        <taxon>Alphaproteobacteria</taxon>
        <taxon>Caulobacterales</taxon>
        <taxon>Caulobacteraceae</taxon>
        <taxon>Terricaulis</taxon>
    </lineage>
</organism>
<dbReference type="Gene3D" id="3.30.479.30">
    <property type="entry name" value="Band 7 domain"/>
    <property type="match status" value="1"/>
</dbReference>
<evidence type="ECO:0000256" key="1">
    <source>
        <dbReference type="SAM" id="MobiDB-lite"/>
    </source>
</evidence>
<evidence type="ECO:0000313" key="3">
    <source>
        <dbReference type="Proteomes" id="UP000431269"/>
    </source>
</evidence>
<reference evidence="3" key="1">
    <citation type="submission" date="2019-12" db="EMBL/GenBank/DDBJ databases">
        <title>Complete genome of Terracaulis silvestris 0127_4.</title>
        <authorList>
            <person name="Vieira S."/>
            <person name="Riedel T."/>
            <person name="Sproer C."/>
            <person name="Pascual J."/>
            <person name="Boedeker C."/>
            <person name="Overmann J."/>
        </authorList>
    </citation>
    <scope>NUCLEOTIDE SEQUENCE [LARGE SCALE GENOMIC DNA]</scope>
    <source>
        <strain evidence="3">0127_4</strain>
    </source>
</reference>
<evidence type="ECO:0000313" key="2">
    <source>
        <dbReference type="EMBL" id="QGZ93939.1"/>
    </source>
</evidence>